<dbReference type="eggNOG" id="ENOG502QS59">
    <property type="taxonomic scope" value="Eukaryota"/>
</dbReference>
<dbReference type="AlphaFoldDB" id="N1JDE3"/>
<sequence>MAAIKKPLNELLSRSGSCGISQAPVQDRPGSMADKDMLETSSTKDLQPGVSTSQDKTILQNNLEEVKLKDLGWSRNSADIPEVFFDQMDNKKFWNLLTRFNKEIFHVKVSLKEPTGGLDFQTSSQQEFSSEKLRANVERFYMTVIVGLIISWKHLKRLRSWHEPRRTIMFAAAYFISWALDLLSPTIIFFCMLLIVYSPFRAFCFPPEQTTLLLSDKKRIYKNNSVQYQDKVLVNEPSESYEEEALEAEAINFVNSFAMIAYSAKAATGRHPQEDSLTENKSASSLGEHSPDPASIAIHAVDANEKTKSGKSENTYDDSKDLMFNLMSSKTKIIMKIISKISDEWERIGNSISPTPQLPIENSRFKIAGVLGVLLLISLFASSYMVFKVGSLLIGCAQFGDPLIQRCHKFLDDNFPNWRGLLELKNNILRGVPTNAQLTIALLRMGEADKAPLPPPPSIRSGRDLQRSGSRIERSDSKNDGTGAISNPSISLDETDPKDKSSQKTRNHNHLIVTAVKKISKGIVGTILSTDHIKAAAGVENAKNRLGVLKTGSETPAGPTCFPSRFEGVRGNAYITTVLNDSSLSWASIKCEGSAAFSISLNDIREIKKVGGLDWKSKLIIGWLTSREIADGLVIVDKNGTSRHLTAMSARNELFNRLVAMGSQKWEIW</sequence>
<evidence type="ECO:0000256" key="1">
    <source>
        <dbReference type="SAM" id="MobiDB-lite"/>
    </source>
</evidence>
<evidence type="ECO:0000313" key="3">
    <source>
        <dbReference type="EMBL" id="CCU75947.1"/>
    </source>
</evidence>
<name>N1JDE3_BLUG1</name>
<dbReference type="STRING" id="546991.N1JDE3"/>
<feature type="compositionally biased region" description="Polar residues" evidence="1">
    <location>
        <begin position="14"/>
        <end position="24"/>
    </location>
</feature>
<dbReference type="Pfam" id="PF11696">
    <property type="entry name" value="DUF3292"/>
    <property type="match status" value="1"/>
</dbReference>
<feature type="region of interest" description="Disordered" evidence="1">
    <location>
        <begin position="451"/>
        <end position="509"/>
    </location>
</feature>
<feature type="compositionally biased region" description="Polar residues" evidence="1">
    <location>
        <begin position="39"/>
        <end position="54"/>
    </location>
</feature>
<feature type="region of interest" description="Disordered" evidence="1">
    <location>
        <begin position="271"/>
        <end position="291"/>
    </location>
</feature>
<evidence type="ECO:0000256" key="2">
    <source>
        <dbReference type="SAM" id="Phobius"/>
    </source>
</evidence>
<reference evidence="3 4" key="1">
    <citation type="journal article" date="2010" name="Science">
        <title>Genome expansion and gene loss in powdery mildew fungi reveal tradeoffs in extreme parasitism.</title>
        <authorList>
            <person name="Spanu P.D."/>
            <person name="Abbott J.C."/>
            <person name="Amselem J."/>
            <person name="Burgis T.A."/>
            <person name="Soanes D.M."/>
            <person name="Stueber K."/>
            <person name="Ver Loren van Themaat E."/>
            <person name="Brown J.K.M."/>
            <person name="Butcher S.A."/>
            <person name="Gurr S.J."/>
            <person name="Lebrun M.-H."/>
            <person name="Ridout C.J."/>
            <person name="Schulze-Lefert P."/>
            <person name="Talbot N.J."/>
            <person name="Ahmadinejad N."/>
            <person name="Ametz C."/>
            <person name="Barton G.R."/>
            <person name="Benjdia M."/>
            <person name="Bidzinski P."/>
            <person name="Bindschedler L.V."/>
            <person name="Both M."/>
            <person name="Brewer M.T."/>
            <person name="Cadle-Davidson L."/>
            <person name="Cadle-Davidson M.M."/>
            <person name="Collemare J."/>
            <person name="Cramer R."/>
            <person name="Frenkel O."/>
            <person name="Godfrey D."/>
            <person name="Harriman J."/>
            <person name="Hoede C."/>
            <person name="King B.C."/>
            <person name="Klages S."/>
            <person name="Kleemann J."/>
            <person name="Knoll D."/>
            <person name="Koti P.S."/>
            <person name="Kreplak J."/>
            <person name="Lopez-Ruiz F.J."/>
            <person name="Lu X."/>
            <person name="Maekawa T."/>
            <person name="Mahanil S."/>
            <person name="Micali C."/>
            <person name="Milgroom M.G."/>
            <person name="Montana G."/>
            <person name="Noir S."/>
            <person name="O'Connell R.J."/>
            <person name="Oberhaensli S."/>
            <person name="Parlange F."/>
            <person name="Pedersen C."/>
            <person name="Quesneville H."/>
            <person name="Reinhardt R."/>
            <person name="Rott M."/>
            <person name="Sacristan S."/>
            <person name="Schmidt S.M."/>
            <person name="Schoen M."/>
            <person name="Skamnioti P."/>
            <person name="Sommer H."/>
            <person name="Stephens A."/>
            <person name="Takahara H."/>
            <person name="Thordal-Christensen H."/>
            <person name="Vigouroux M."/>
            <person name="Wessling R."/>
            <person name="Wicker T."/>
            <person name="Panstruga R."/>
        </authorList>
    </citation>
    <scope>NUCLEOTIDE SEQUENCE [LARGE SCALE GENOMIC DNA]</scope>
    <source>
        <strain evidence="3">DH14</strain>
    </source>
</reference>
<dbReference type="InterPro" id="IPR021709">
    <property type="entry name" value="DUF3292"/>
</dbReference>
<protein>
    <submittedName>
        <fullName evidence="3">Uncharacterized protein</fullName>
    </submittedName>
</protein>
<accession>N1JDE3</accession>
<keyword evidence="2" id="KW-0812">Transmembrane</keyword>
<gene>
    <name evidence="3" type="ORF">BGHDH14_bgh00974</name>
</gene>
<keyword evidence="4" id="KW-1185">Reference proteome</keyword>
<dbReference type="OrthoDB" id="1708389at2759"/>
<comment type="caution">
    <text evidence="3">The sequence shown here is derived from an EMBL/GenBank/DDBJ whole genome shotgun (WGS) entry which is preliminary data.</text>
</comment>
<keyword evidence="2" id="KW-1133">Transmembrane helix</keyword>
<evidence type="ECO:0000313" key="4">
    <source>
        <dbReference type="Proteomes" id="UP000015441"/>
    </source>
</evidence>
<dbReference type="EMBL" id="CAUH01001887">
    <property type="protein sequence ID" value="CCU75947.1"/>
    <property type="molecule type" value="Genomic_DNA"/>
</dbReference>
<feature type="transmembrane region" description="Helical" evidence="2">
    <location>
        <begin position="175"/>
        <end position="197"/>
    </location>
</feature>
<dbReference type="PANTHER" id="PTHR38694">
    <property type="entry name" value="CONSERVED EXPRESSED PROTEIN"/>
    <property type="match status" value="1"/>
</dbReference>
<proteinExistence type="predicted"/>
<dbReference type="Proteomes" id="UP000015441">
    <property type="component" value="Unassembled WGS sequence"/>
</dbReference>
<feature type="compositionally biased region" description="Basic and acidic residues" evidence="1">
    <location>
        <begin position="461"/>
        <end position="479"/>
    </location>
</feature>
<organism evidence="3 4">
    <name type="scientific">Blumeria graminis f. sp. hordei (strain DH14)</name>
    <name type="common">Barley powdery mildew</name>
    <name type="synonym">Oidium monilioides f. sp. hordei</name>
    <dbReference type="NCBI Taxonomy" id="546991"/>
    <lineage>
        <taxon>Eukaryota</taxon>
        <taxon>Fungi</taxon>
        <taxon>Dikarya</taxon>
        <taxon>Ascomycota</taxon>
        <taxon>Pezizomycotina</taxon>
        <taxon>Leotiomycetes</taxon>
        <taxon>Erysiphales</taxon>
        <taxon>Erysiphaceae</taxon>
        <taxon>Blumeria</taxon>
        <taxon>Blumeria hordei</taxon>
    </lineage>
</organism>
<keyword evidence="2" id="KW-0472">Membrane</keyword>
<feature type="region of interest" description="Disordered" evidence="1">
    <location>
        <begin position="14"/>
        <end position="54"/>
    </location>
</feature>
<dbReference type="PANTHER" id="PTHR38694:SF1">
    <property type="entry name" value="PEROXIN DOMAIN-CONTAINING PROTEIN"/>
    <property type="match status" value="1"/>
</dbReference>
<dbReference type="HOGENOM" id="CLU_025989_0_0_1"/>
<dbReference type="InParanoid" id="N1JDE3"/>